<dbReference type="Proteomes" id="UP000308652">
    <property type="component" value="Unassembled WGS sequence"/>
</dbReference>
<reference evidence="1 2" key="1">
    <citation type="journal article" date="2019" name="Nat. Ecol. Evol.">
        <title>Megaphylogeny resolves global patterns of mushroom evolution.</title>
        <authorList>
            <person name="Varga T."/>
            <person name="Krizsan K."/>
            <person name="Foldi C."/>
            <person name="Dima B."/>
            <person name="Sanchez-Garcia M."/>
            <person name="Sanchez-Ramirez S."/>
            <person name="Szollosi G.J."/>
            <person name="Szarkandi J.G."/>
            <person name="Papp V."/>
            <person name="Albert L."/>
            <person name="Andreopoulos W."/>
            <person name="Angelini C."/>
            <person name="Antonin V."/>
            <person name="Barry K.W."/>
            <person name="Bougher N.L."/>
            <person name="Buchanan P."/>
            <person name="Buyck B."/>
            <person name="Bense V."/>
            <person name="Catcheside P."/>
            <person name="Chovatia M."/>
            <person name="Cooper J."/>
            <person name="Damon W."/>
            <person name="Desjardin D."/>
            <person name="Finy P."/>
            <person name="Geml J."/>
            <person name="Haridas S."/>
            <person name="Hughes K."/>
            <person name="Justo A."/>
            <person name="Karasinski D."/>
            <person name="Kautmanova I."/>
            <person name="Kiss B."/>
            <person name="Kocsube S."/>
            <person name="Kotiranta H."/>
            <person name="LaButti K.M."/>
            <person name="Lechner B.E."/>
            <person name="Liimatainen K."/>
            <person name="Lipzen A."/>
            <person name="Lukacs Z."/>
            <person name="Mihaltcheva S."/>
            <person name="Morgado L.N."/>
            <person name="Niskanen T."/>
            <person name="Noordeloos M.E."/>
            <person name="Ohm R.A."/>
            <person name="Ortiz-Santana B."/>
            <person name="Ovrebo C."/>
            <person name="Racz N."/>
            <person name="Riley R."/>
            <person name="Savchenko A."/>
            <person name="Shiryaev A."/>
            <person name="Soop K."/>
            <person name="Spirin V."/>
            <person name="Szebenyi C."/>
            <person name="Tomsovsky M."/>
            <person name="Tulloss R.E."/>
            <person name="Uehling J."/>
            <person name="Grigoriev I.V."/>
            <person name="Vagvolgyi C."/>
            <person name="Papp T."/>
            <person name="Martin F.M."/>
            <person name="Miettinen O."/>
            <person name="Hibbett D.S."/>
            <person name="Nagy L.G."/>
        </authorList>
    </citation>
    <scope>NUCLEOTIDE SEQUENCE [LARGE SCALE GENOMIC DNA]</scope>
    <source>
        <strain evidence="1 2">CBS 166.37</strain>
    </source>
</reference>
<evidence type="ECO:0000313" key="1">
    <source>
        <dbReference type="EMBL" id="TFK37353.1"/>
    </source>
</evidence>
<name>A0A5C3LY60_9AGAR</name>
<dbReference type="EMBL" id="ML213608">
    <property type="protein sequence ID" value="TFK37353.1"/>
    <property type="molecule type" value="Genomic_DNA"/>
</dbReference>
<evidence type="ECO:0000313" key="2">
    <source>
        <dbReference type="Proteomes" id="UP000308652"/>
    </source>
</evidence>
<protein>
    <submittedName>
        <fullName evidence="1">Isoprenoid synthase domain-containing protein</fullName>
    </submittedName>
</protein>
<dbReference type="Gene3D" id="1.10.600.10">
    <property type="entry name" value="Farnesyl Diphosphate Synthase"/>
    <property type="match status" value="1"/>
</dbReference>
<proteinExistence type="predicted"/>
<dbReference type="OrthoDB" id="3349471at2759"/>
<dbReference type="SUPFAM" id="SSF48576">
    <property type="entry name" value="Terpenoid synthases"/>
    <property type="match status" value="1"/>
</dbReference>
<dbReference type="AlphaFoldDB" id="A0A5C3LY60"/>
<gene>
    <name evidence="1" type="ORF">BDQ12DRAFT_666992</name>
</gene>
<organism evidence="1 2">
    <name type="scientific">Crucibulum laeve</name>
    <dbReference type="NCBI Taxonomy" id="68775"/>
    <lineage>
        <taxon>Eukaryota</taxon>
        <taxon>Fungi</taxon>
        <taxon>Dikarya</taxon>
        <taxon>Basidiomycota</taxon>
        <taxon>Agaricomycotina</taxon>
        <taxon>Agaricomycetes</taxon>
        <taxon>Agaricomycetidae</taxon>
        <taxon>Agaricales</taxon>
        <taxon>Agaricineae</taxon>
        <taxon>Nidulariaceae</taxon>
        <taxon>Crucibulum</taxon>
    </lineage>
</organism>
<keyword evidence="2" id="KW-1185">Reference proteome</keyword>
<dbReference type="InterPro" id="IPR008949">
    <property type="entry name" value="Isoprenoid_synthase_dom_sf"/>
</dbReference>
<dbReference type="Pfam" id="PF19086">
    <property type="entry name" value="Terpene_syn_C_2"/>
    <property type="match status" value="1"/>
</dbReference>
<accession>A0A5C3LY60</accession>
<sequence>MTGSSADRTWSTSIPYLETRFPYIEHEDATQALDNVAQYLCDNWPSNESDKPGSSFTLHRDGAAWATYVFPGALKGRIESAALVTQVIFLLDDATEEWTLAEKKQLFGRFPELVLGTTTPIPGNQYEVVIADLFSRFRATDKPGRLALGLKFCEENIHWLKTSTKQENRVHMWAYSLLYWVHDLSLPQYIQDDLDLRAVEDIGGRHGMLVNDLFSYDVEVNTAKRNSECRTITTIVNAIPVVMKEKSVKEEDAINFISNYIHQFEDEFLEIEAKLNAKYSGDDQRICERYEVWSGRDGAYDTIRFVSDLK</sequence>